<dbReference type="Proteomes" id="UP000077667">
    <property type="component" value="Chromosome"/>
</dbReference>
<accession>A0A1A9I0B1</accession>
<dbReference type="KEGG" id="nia:A8C56_03195"/>
<dbReference type="SUPFAM" id="SSF143120">
    <property type="entry name" value="YefM-like"/>
    <property type="match status" value="1"/>
</dbReference>
<evidence type="ECO:0000256" key="1">
    <source>
        <dbReference type="ARBA" id="ARBA00009981"/>
    </source>
</evidence>
<dbReference type="RefSeq" id="WP_067751978.1">
    <property type="nucleotide sequence ID" value="NZ_CP015772.1"/>
</dbReference>
<evidence type="ECO:0000313" key="3">
    <source>
        <dbReference type="Proteomes" id="UP000077667"/>
    </source>
</evidence>
<gene>
    <name evidence="2" type="ORF">A8C56_03195</name>
</gene>
<dbReference type="STRING" id="1176587.A8C56_03195"/>
<sequence>METMSVGDFKTHFSEVLKKVMAGKEIGIAYGKKKEIVAKLVPRTQSQQKRKIGILEGKARVTFARNAKLSEAEFIGL</sequence>
<comment type="similarity">
    <text evidence="1">Belongs to the phD/YefM antitoxin family.</text>
</comment>
<dbReference type="OrthoDB" id="826457at2"/>
<organism evidence="2 3">
    <name type="scientific">Niabella ginsenosidivorans</name>
    <dbReference type="NCBI Taxonomy" id="1176587"/>
    <lineage>
        <taxon>Bacteria</taxon>
        <taxon>Pseudomonadati</taxon>
        <taxon>Bacteroidota</taxon>
        <taxon>Chitinophagia</taxon>
        <taxon>Chitinophagales</taxon>
        <taxon>Chitinophagaceae</taxon>
        <taxon>Niabella</taxon>
    </lineage>
</organism>
<proteinExistence type="inferred from homology"/>
<reference evidence="2 3" key="1">
    <citation type="submission" date="2016-05" db="EMBL/GenBank/DDBJ databases">
        <title>Niabella ginsenosidivorans BS26 whole genome sequencing.</title>
        <authorList>
            <person name="Im W.T."/>
            <person name="Siddiqi M.Z."/>
        </authorList>
    </citation>
    <scope>NUCLEOTIDE SEQUENCE [LARGE SCALE GENOMIC DNA]</scope>
    <source>
        <strain evidence="2 3">BS26</strain>
    </source>
</reference>
<keyword evidence="3" id="KW-1185">Reference proteome</keyword>
<evidence type="ECO:0000313" key="2">
    <source>
        <dbReference type="EMBL" id="ANH80122.1"/>
    </source>
</evidence>
<dbReference type="EMBL" id="CP015772">
    <property type="protein sequence ID" value="ANH80122.1"/>
    <property type="molecule type" value="Genomic_DNA"/>
</dbReference>
<dbReference type="AlphaFoldDB" id="A0A1A9I0B1"/>
<dbReference type="InterPro" id="IPR036165">
    <property type="entry name" value="YefM-like_sf"/>
</dbReference>
<name>A0A1A9I0B1_9BACT</name>
<protein>
    <submittedName>
        <fullName evidence="2">Prevent-host-death protein</fullName>
    </submittedName>
</protein>